<dbReference type="Proteomes" id="UP000242818">
    <property type="component" value="Unassembled WGS sequence"/>
</dbReference>
<protein>
    <recommendedName>
        <fullName evidence="3">Transposase</fullName>
    </recommendedName>
</protein>
<dbReference type="NCBIfam" id="NF047593">
    <property type="entry name" value="IS66_ISAeme5_TnpA"/>
    <property type="match status" value="1"/>
</dbReference>
<gene>
    <name evidence="1" type="ORF">GA0116948_102180</name>
</gene>
<evidence type="ECO:0000313" key="1">
    <source>
        <dbReference type="EMBL" id="SCB95244.1"/>
    </source>
</evidence>
<evidence type="ECO:0008006" key="3">
    <source>
        <dbReference type="Google" id="ProtNLM"/>
    </source>
</evidence>
<evidence type="ECO:0000313" key="2">
    <source>
        <dbReference type="Proteomes" id="UP000242818"/>
    </source>
</evidence>
<dbReference type="AlphaFoldDB" id="A0A1C4AKM5"/>
<keyword evidence="2" id="KW-1185">Reference proteome</keyword>
<dbReference type="OrthoDB" id="678418at2"/>
<name>A0A1C4AKM5_9BACT</name>
<dbReference type="RefSeq" id="WP_089709264.1">
    <property type="nucleotide sequence ID" value="NZ_FMAR01000002.1"/>
</dbReference>
<reference evidence="1 2" key="1">
    <citation type="submission" date="2016-08" db="EMBL/GenBank/DDBJ databases">
        <authorList>
            <person name="Seilhamer J.J."/>
        </authorList>
    </citation>
    <scope>NUCLEOTIDE SEQUENCE [LARGE SCALE GENOMIC DNA]</scope>
    <source>
        <strain evidence="1 2">A37T2</strain>
    </source>
</reference>
<dbReference type="EMBL" id="FMAR01000002">
    <property type="protein sequence ID" value="SCB95244.1"/>
    <property type="molecule type" value="Genomic_DNA"/>
</dbReference>
<organism evidence="1 2">
    <name type="scientific">Chitinophaga costaii</name>
    <dbReference type="NCBI Taxonomy" id="1335309"/>
    <lineage>
        <taxon>Bacteria</taxon>
        <taxon>Pseudomonadati</taxon>
        <taxon>Bacteroidota</taxon>
        <taxon>Chitinophagia</taxon>
        <taxon>Chitinophagales</taxon>
        <taxon>Chitinophagaceae</taxon>
        <taxon>Chitinophaga</taxon>
    </lineage>
</organism>
<dbReference type="STRING" id="1335309.GA0116948_102180"/>
<proteinExistence type="predicted"/>
<sequence>MPLRSTLGGTRSKEAMLGLITKRNKSTMTVKAFCQQHGLKQGVFYYWQKKYHLERNELGSQGGFIELRVEYPRPVGTSQGLFAEVRGIKLYQAITASYLNELLKER</sequence>
<accession>A0A1C4AKM5</accession>